<dbReference type="SMART" id="SM00075">
    <property type="entry name" value="HYDRO"/>
    <property type="match status" value="1"/>
</dbReference>
<dbReference type="VEuPathDB" id="FungiDB:PC9H_001539"/>
<keyword evidence="6" id="KW-0732">Signal</keyword>
<evidence type="ECO:0000313" key="8">
    <source>
        <dbReference type="Proteomes" id="UP000623687"/>
    </source>
</evidence>
<name>A0A8H7A325_PLEOS</name>
<dbReference type="Pfam" id="PF01185">
    <property type="entry name" value="Hydrophobin"/>
    <property type="match status" value="1"/>
</dbReference>
<keyword evidence="3 6" id="KW-0134">Cell wall</keyword>
<protein>
    <recommendedName>
        <fullName evidence="6">Hydrophobin</fullName>
    </recommendedName>
</protein>
<dbReference type="InterPro" id="IPR001338">
    <property type="entry name" value="Class_I_Hydrophobin"/>
</dbReference>
<dbReference type="Proteomes" id="UP000623687">
    <property type="component" value="Unassembled WGS sequence"/>
</dbReference>
<keyword evidence="4 6" id="KW-0964">Secreted</keyword>
<accession>A0A8H7A325</accession>
<comment type="subcellular location">
    <subcellularLocation>
        <location evidence="1 6">Secreted</location>
        <location evidence="1 6">Cell wall</location>
    </subcellularLocation>
</comment>
<dbReference type="RefSeq" id="XP_036637034.1">
    <property type="nucleotide sequence ID" value="XM_036771189.1"/>
</dbReference>
<comment type="caution">
    <text evidence="7">The sequence shown here is derived from an EMBL/GenBank/DDBJ whole genome shotgun (WGS) entry which is preliminary data.</text>
</comment>
<comment type="similarity">
    <text evidence="2 6">Belongs to the fungal hydrophobin family.</text>
</comment>
<evidence type="ECO:0000256" key="5">
    <source>
        <dbReference type="ARBA" id="ARBA00023157"/>
    </source>
</evidence>
<dbReference type="GO" id="GO:0005199">
    <property type="term" value="F:structural constituent of cell wall"/>
    <property type="evidence" value="ECO:0007669"/>
    <property type="project" value="InterPro"/>
</dbReference>
<evidence type="ECO:0000256" key="3">
    <source>
        <dbReference type="ARBA" id="ARBA00022512"/>
    </source>
</evidence>
<keyword evidence="8" id="KW-1185">Reference proteome</keyword>
<dbReference type="AlphaFoldDB" id="A0A8H7A325"/>
<proteinExistence type="inferred from homology"/>
<feature type="chain" id="PRO_5034471260" description="Hydrophobin" evidence="6">
    <location>
        <begin position="20"/>
        <end position="116"/>
    </location>
</feature>
<feature type="signal peptide" evidence="6">
    <location>
        <begin position="1"/>
        <end position="19"/>
    </location>
</feature>
<evidence type="ECO:0000256" key="2">
    <source>
        <dbReference type="ARBA" id="ARBA00010446"/>
    </source>
</evidence>
<gene>
    <name evidence="7" type="ORF">PC9H_001539</name>
</gene>
<dbReference type="GO" id="GO:0009277">
    <property type="term" value="C:fungal-type cell wall"/>
    <property type="evidence" value="ECO:0007669"/>
    <property type="project" value="InterPro"/>
</dbReference>
<dbReference type="OrthoDB" id="4225815at2759"/>
<organism evidence="7 8">
    <name type="scientific">Pleurotus ostreatus</name>
    <name type="common">Oyster mushroom</name>
    <name type="synonym">White-rot fungus</name>
    <dbReference type="NCBI Taxonomy" id="5322"/>
    <lineage>
        <taxon>Eukaryota</taxon>
        <taxon>Fungi</taxon>
        <taxon>Dikarya</taxon>
        <taxon>Basidiomycota</taxon>
        <taxon>Agaricomycotina</taxon>
        <taxon>Agaricomycetes</taxon>
        <taxon>Agaricomycetidae</taxon>
        <taxon>Agaricales</taxon>
        <taxon>Pleurotineae</taxon>
        <taxon>Pleurotaceae</taxon>
        <taxon>Pleurotus</taxon>
    </lineage>
</organism>
<dbReference type="CDD" id="cd23507">
    <property type="entry name" value="hydrophobin_I"/>
    <property type="match status" value="1"/>
</dbReference>
<evidence type="ECO:0000256" key="6">
    <source>
        <dbReference type="RuleBase" id="RU365009"/>
    </source>
</evidence>
<evidence type="ECO:0000256" key="1">
    <source>
        <dbReference type="ARBA" id="ARBA00004191"/>
    </source>
</evidence>
<reference evidence="7" key="1">
    <citation type="submission" date="2019-07" db="EMBL/GenBank/DDBJ databases">
        <authorList>
            <person name="Palmer J.M."/>
        </authorList>
    </citation>
    <scope>NUCLEOTIDE SEQUENCE</scope>
    <source>
        <strain evidence="7">PC9</strain>
    </source>
</reference>
<dbReference type="GeneID" id="59371380"/>
<evidence type="ECO:0000256" key="4">
    <source>
        <dbReference type="ARBA" id="ARBA00022525"/>
    </source>
</evidence>
<sequence>MLFKQAILVATTLTTLAVATPVVDVRRRTDPASSCSTGTLNCCNSSGTVEDKTIAGLLGILNIVVSDITALVGITCTPITVVGAGGTSCTSQTLCCDNNNFSGLIALGCIPININL</sequence>
<evidence type="ECO:0000313" key="7">
    <source>
        <dbReference type="EMBL" id="KAF7441190.1"/>
    </source>
</evidence>
<dbReference type="EMBL" id="JACETU010000001">
    <property type="protein sequence ID" value="KAF7441190.1"/>
    <property type="molecule type" value="Genomic_DNA"/>
</dbReference>
<keyword evidence="5 6" id="KW-1015">Disulfide bond</keyword>